<dbReference type="AlphaFoldDB" id="A0A4Y9RSE9"/>
<evidence type="ECO:0000256" key="2">
    <source>
        <dbReference type="ARBA" id="ARBA00022475"/>
    </source>
</evidence>
<feature type="transmembrane region" description="Helical" evidence="6">
    <location>
        <begin position="188"/>
        <end position="215"/>
    </location>
</feature>
<accession>A0A4Y9RSE9</accession>
<comment type="caution">
    <text evidence="8">The sequence shown here is derived from an EMBL/GenBank/DDBJ whole genome shotgun (WGS) entry which is preliminary data.</text>
</comment>
<dbReference type="PANTHER" id="PTHR34820:SF4">
    <property type="entry name" value="INNER MEMBRANE PROTEIN YEBZ"/>
    <property type="match status" value="1"/>
</dbReference>
<dbReference type="Pfam" id="PF05425">
    <property type="entry name" value="CopD"/>
    <property type="match status" value="1"/>
</dbReference>
<dbReference type="NCBIfam" id="NF033808">
    <property type="entry name" value="copper_CopD"/>
    <property type="match status" value="1"/>
</dbReference>
<evidence type="ECO:0000313" key="8">
    <source>
        <dbReference type="EMBL" id="TFW11221.1"/>
    </source>
</evidence>
<keyword evidence="2" id="KW-1003">Cell membrane</keyword>
<evidence type="ECO:0000256" key="3">
    <source>
        <dbReference type="ARBA" id="ARBA00022692"/>
    </source>
</evidence>
<dbReference type="RefSeq" id="WP_135196044.1">
    <property type="nucleotide sequence ID" value="NZ_SPVH01000007.1"/>
</dbReference>
<feature type="transmembrane region" description="Helical" evidence="6">
    <location>
        <begin position="89"/>
        <end position="109"/>
    </location>
</feature>
<dbReference type="InterPro" id="IPR047689">
    <property type="entry name" value="CopD"/>
</dbReference>
<proteinExistence type="predicted"/>
<dbReference type="InterPro" id="IPR008457">
    <property type="entry name" value="Cu-R_CopD_dom"/>
</dbReference>
<reference evidence="8 9" key="1">
    <citation type="submission" date="2019-03" db="EMBL/GenBank/DDBJ databases">
        <title>Draft genome of Brevundimonas sp. a heavy metal resistant soil bacteria.</title>
        <authorList>
            <person name="Soto J."/>
        </authorList>
    </citation>
    <scope>NUCLEOTIDE SEQUENCE [LARGE SCALE GENOMIC DNA]</scope>
    <source>
        <strain evidence="8 9">B-10</strain>
    </source>
</reference>
<keyword evidence="4 6" id="KW-1133">Transmembrane helix</keyword>
<keyword evidence="3 6" id="KW-0812">Transmembrane</keyword>
<evidence type="ECO:0000259" key="7">
    <source>
        <dbReference type="Pfam" id="PF05425"/>
    </source>
</evidence>
<evidence type="ECO:0000256" key="4">
    <source>
        <dbReference type="ARBA" id="ARBA00022989"/>
    </source>
</evidence>
<keyword evidence="5 6" id="KW-0472">Membrane</keyword>
<dbReference type="GO" id="GO:0006825">
    <property type="term" value="P:copper ion transport"/>
    <property type="evidence" value="ECO:0007669"/>
    <property type="project" value="InterPro"/>
</dbReference>
<sequence length="304" mass="31071">MLEVAVIALRWLQYGGGVVLLGAPLFLLYSFKYADAPNLEWSRPTLRLAAIIVALGSLAALVAQTAVMAGSLSEAVKPASLSFMVTGTALGMAMVVRAAAALLGLVALVALKPGRALWSVTAALGLIVAASFAWTGHGAATEGPGGPIHLVANIIHAVAAALWLGALAALTALLLRRAGPDDFAIHRALHGFAGLGTLAVLLLVLTGLVNSWFLIGPERVASIAGNLYGQLLVAKLVLFSLMLALAASNRFRLTPTLGYALETGQPSVAAMSALRRSLLIETGLGLALIGVVAVMGTLPPPASL</sequence>
<organism evidence="8 9">
    <name type="scientific">Brevundimonas intermedia</name>
    <dbReference type="NCBI Taxonomy" id="74315"/>
    <lineage>
        <taxon>Bacteria</taxon>
        <taxon>Pseudomonadati</taxon>
        <taxon>Pseudomonadota</taxon>
        <taxon>Alphaproteobacteria</taxon>
        <taxon>Caulobacterales</taxon>
        <taxon>Caulobacteraceae</taxon>
        <taxon>Brevundimonas</taxon>
    </lineage>
</organism>
<evidence type="ECO:0000256" key="6">
    <source>
        <dbReference type="SAM" id="Phobius"/>
    </source>
</evidence>
<name>A0A4Y9RSE9_9CAUL</name>
<keyword evidence="9" id="KW-1185">Reference proteome</keyword>
<dbReference type="GO" id="GO:0005886">
    <property type="term" value="C:plasma membrane"/>
    <property type="evidence" value="ECO:0007669"/>
    <property type="project" value="UniProtKB-SubCell"/>
</dbReference>
<feature type="transmembrane region" description="Helical" evidence="6">
    <location>
        <begin position="116"/>
        <end position="134"/>
    </location>
</feature>
<evidence type="ECO:0000313" key="9">
    <source>
        <dbReference type="Proteomes" id="UP000298216"/>
    </source>
</evidence>
<feature type="transmembrane region" description="Helical" evidence="6">
    <location>
        <begin position="12"/>
        <end position="34"/>
    </location>
</feature>
<feature type="domain" description="Copper resistance protein D" evidence="7">
    <location>
        <begin position="187"/>
        <end position="295"/>
    </location>
</feature>
<dbReference type="EMBL" id="SPVH01000007">
    <property type="protein sequence ID" value="TFW11221.1"/>
    <property type="molecule type" value="Genomic_DNA"/>
</dbReference>
<feature type="transmembrane region" description="Helical" evidence="6">
    <location>
        <begin position="46"/>
        <end position="69"/>
    </location>
</feature>
<protein>
    <submittedName>
        <fullName evidence="8">Copper homeostasis membrane protein CopD</fullName>
    </submittedName>
</protein>
<feature type="transmembrane region" description="Helical" evidence="6">
    <location>
        <begin position="154"/>
        <end position="176"/>
    </location>
</feature>
<feature type="transmembrane region" description="Helical" evidence="6">
    <location>
        <begin position="227"/>
        <end position="247"/>
    </location>
</feature>
<dbReference type="Proteomes" id="UP000298216">
    <property type="component" value="Unassembled WGS sequence"/>
</dbReference>
<feature type="transmembrane region" description="Helical" evidence="6">
    <location>
        <begin position="278"/>
        <end position="298"/>
    </location>
</feature>
<gene>
    <name evidence="8" type="primary">copD</name>
    <name evidence="8" type="ORF">EGY25_16305</name>
</gene>
<dbReference type="PANTHER" id="PTHR34820">
    <property type="entry name" value="INNER MEMBRANE PROTEIN YEBZ"/>
    <property type="match status" value="1"/>
</dbReference>
<evidence type="ECO:0000256" key="5">
    <source>
        <dbReference type="ARBA" id="ARBA00023136"/>
    </source>
</evidence>
<evidence type="ECO:0000256" key="1">
    <source>
        <dbReference type="ARBA" id="ARBA00004651"/>
    </source>
</evidence>
<dbReference type="InterPro" id="IPR032694">
    <property type="entry name" value="CopC/D"/>
</dbReference>
<comment type="subcellular location">
    <subcellularLocation>
        <location evidence="1">Cell membrane</location>
        <topology evidence="1">Multi-pass membrane protein</topology>
    </subcellularLocation>
</comment>
<dbReference type="OrthoDB" id="6053803at2"/>